<organism evidence="1 2">
    <name type="scientific">Nephila pilipes</name>
    <name type="common">Giant wood spider</name>
    <name type="synonym">Nephila maculata</name>
    <dbReference type="NCBI Taxonomy" id="299642"/>
    <lineage>
        <taxon>Eukaryota</taxon>
        <taxon>Metazoa</taxon>
        <taxon>Ecdysozoa</taxon>
        <taxon>Arthropoda</taxon>
        <taxon>Chelicerata</taxon>
        <taxon>Arachnida</taxon>
        <taxon>Araneae</taxon>
        <taxon>Araneomorphae</taxon>
        <taxon>Entelegynae</taxon>
        <taxon>Araneoidea</taxon>
        <taxon>Nephilidae</taxon>
        <taxon>Nephila</taxon>
    </lineage>
</organism>
<feature type="non-terminal residue" evidence="1">
    <location>
        <position position="1"/>
    </location>
</feature>
<reference evidence="1" key="1">
    <citation type="submission" date="2020-08" db="EMBL/GenBank/DDBJ databases">
        <title>Multicomponent nature underlies the extraordinary mechanical properties of spider dragline silk.</title>
        <authorList>
            <person name="Kono N."/>
            <person name="Nakamura H."/>
            <person name="Mori M."/>
            <person name="Yoshida Y."/>
            <person name="Ohtoshi R."/>
            <person name="Malay A.D."/>
            <person name="Moran D.A.P."/>
            <person name="Tomita M."/>
            <person name="Numata K."/>
            <person name="Arakawa K."/>
        </authorList>
    </citation>
    <scope>NUCLEOTIDE SEQUENCE</scope>
</reference>
<evidence type="ECO:0000313" key="1">
    <source>
        <dbReference type="EMBL" id="GFU06052.1"/>
    </source>
</evidence>
<dbReference type="Proteomes" id="UP000887013">
    <property type="component" value="Unassembled WGS sequence"/>
</dbReference>
<protein>
    <submittedName>
        <fullName evidence="1">Uncharacterized protein</fullName>
    </submittedName>
</protein>
<evidence type="ECO:0000313" key="2">
    <source>
        <dbReference type="Proteomes" id="UP000887013"/>
    </source>
</evidence>
<sequence length="69" mass="7507">GGTETGGLSPVLIWCSMKGVGSPLVQRQFRTSLAMYPVHFSAQASDIYLCHRAVSMYSPLSWIGFGLLE</sequence>
<dbReference type="EMBL" id="BMAW01124033">
    <property type="protein sequence ID" value="GFU06052.1"/>
    <property type="molecule type" value="Genomic_DNA"/>
</dbReference>
<keyword evidence="2" id="KW-1185">Reference proteome</keyword>
<gene>
    <name evidence="1" type="ORF">NPIL_51511</name>
</gene>
<proteinExistence type="predicted"/>
<comment type="caution">
    <text evidence="1">The sequence shown here is derived from an EMBL/GenBank/DDBJ whole genome shotgun (WGS) entry which is preliminary data.</text>
</comment>
<dbReference type="AlphaFoldDB" id="A0A8X6QC18"/>
<name>A0A8X6QC18_NEPPI</name>
<accession>A0A8X6QC18</accession>